<dbReference type="OrthoDB" id="5600793at2"/>
<keyword evidence="2" id="KW-1185">Reference proteome</keyword>
<proteinExistence type="predicted"/>
<comment type="caution">
    <text evidence="1">The sequence shown here is derived from an EMBL/GenBank/DDBJ whole genome shotgun (WGS) entry which is preliminary data.</text>
</comment>
<dbReference type="Proteomes" id="UP000004931">
    <property type="component" value="Unassembled WGS sequence"/>
</dbReference>
<accession>A0YCD7</accession>
<dbReference type="InterPro" id="IPR021363">
    <property type="entry name" value="DUF2835"/>
</dbReference>
<dbReference type="AlphaFoldDB" id="A0YCD7"/>
<name>A0YCD7_9GAMM</name>
<evidence type="ECO:0008006" key="3">
    <source>
        <dbReference type="Google" id="ProtNLM"/>
    </source>
</evidence>
<dbReference type="EMBL" id="AAVT01000003">
    <property type="protein sequence ID" value="EAW31456.1"/>
    <property type="molecule type" value="Genomic_DNA"/>
</dbReference>
<evidence type="ECO:0000313" key="1">
    <source>
        <dbReference type="EMBL" id="EAW31456.1"/>
    </source>
</evidence>
<gene>
    <name evidence="1" type="ORF">GP2143_07899</name>
</gene>
<dbReference type="STRING" id="247633.GP2143_07899"/>
<dbReference type="Pfam" id="PF11197">
    <property type="entry name" value="DUF2835"/>
    <property type="match status" value="1"/>
</dbReference>
<reference evidence="1 2" key="1">
    <citation type="journal article" date="2010" name="J. Bacteriol.">
        <title>Genome sequence of the oligotrophic marine Gammaproteobacterium HTCC2143, isolated from the Oregon Coast.</title>
        <authorList>
            <person name="Oh H.M."/>
            <person name="Kang I."/>
            <person name="Ferriera S."/>
            <person name="Giovannoni S.J."/>
            <person name="Cho J.C."/>
        </authorList>
    </citation>
    <scope>NUCLEOTIDE SEQUENCE [LARGE SCALE GENOMIC DNA]</scope>
    <source>
        <strain evidence="1 2">HTCC2143</strain>
    </source>
</reference>
<dbReference type="eggNOG" id="ENOG503160Q">
    <property type="taxonomic scope" value="Bacteria"/>
</dbReference>
<sequence length="72" mass="8185">MDKLIVDITITATEYLKYYQVPSAVVSTLGSDGRRVRFPANILQPFVTHHGISGRFVIEFDQQAKFQSITRL</sequence>
<protein>
    <recommendedName>
        <fullName evidence="3">Topoisomerase II</fullName>
    </recommendedName>
</protein>
<evidence type="ECO:0000313" key="2">
    <source>
        <dbReference type="Proteomes" id="UP000004931"/>
    </source>
</evidence>
<organism evidence="1 2">
    <name type="scientific">marine gamma proteobacterium HTCC2143</name>
    <dbReference type="NCBI Taxonomy" id="247633"/>
    <lineage>
        <taxon>Bacteria</taxon>
        <taxon>Pseudomonadati</taxon>
        <taxon>Pseudomonadota</taxon>
        <taxon>Gammaproteobacteria</taxon>
        <taxon>Cellvibrionales</taxon>
        <taxon>Spongiibacteraceae</taxon>
        <taxon>BD1-7 clade</taxon>
    </lineage>
</organism>